<feature type="transmembrane region" description="Helical" evidence="6">
    <location>
        <begin position="27"/>
        <end position="45"/>
    </location>
</feature>
<dbReference type="GO" id="GO:0022857">
    <property type="term" value="F:transmembrane transporter activity"/>
    <property type="evidence" value="ECO:0007669"/>
    <property type="project" value="InterPro"/>
</dbReference>
<keyword evidence="3 6" id="KW-0812">Transmembrane</keyword>
<evidence type="ECO:0000256" key="4">
    <source>
        <dbReference type="ARBA" id="ARBA00022989"/>
    </source>
</evidence>
<sequence length="325" mass="35658">MSRKAEITRRDEELLAQLGYKQEFKRAFTPLEAFGFSFSVVGLFPSMTEEASNAAVAVPWAIVSAYSIASLLGWAINLTIVFCMDSNTENILNSPIGQPMAAILFSRFGQRGTLALWSFVVIGQYTIGFNAVIVTSRQVFAFSRDRVLPFSGVLSRVNKYTHTPINAVWFAVMIAALLGLLSFAGSQAISAIFSLSVNAFYIAYTIPIASRWLGDNNFRPGPFHLGPFVSCSPPSSREADLLSTNTELADIGDCCNPHDMHEHRLPFPRNSSTSASDMNYTVVVLSGGFTISLVWYYFPGVHWFTGPIQNTDRSGESDSPKADAE</sequence>
<dbReference type="Proteomes" id="UP000053989">
    <property type="component" value="Unassembled WGS sequence"/>
</dbReference>
<feature type="transmembrane region" description="Helical" evidence="6">
    <location>
        <begin position="57"/>
        <end position="84"/>
    </location>
</feature>
<keyword evidence="8" id="KW-1185">Reference proteome</keyword>
<dbReference type="Gene3D" id="1.20.1740.10">
    <property type="entry name" value="Amino acid/polyamine transporter I"/>
    <property type="match status" value="1"/>
</dbReference>
<organism evidence="7 8">
    <name type="scientific">Scleroderma citrinum Foug A</name>
    <dbReference type="NCBI Taxonomy" id="1036808"/>
    <lineage>
        <taxon>Eukaryota</taxon>
        <taxon>Fungi</taxon>
        <taxon>Dikarya</taxon>
        <taxon>Basidiomycota</taxon>
        <taxon>Agaricomycotina</taxon>
        <taxon>Agaricomycetes</taxon>
        <taxon>Agaricomycetidae</taxon>
        <taxon>Boletales</taxon>
        <taxon>Sclerodermatineae</taxon>
        <taxon>Sclerodermataceae</taxon>
        <taxon>Scleroderma</taxon>
    </lineage>
</organism>
<evidence type="ECO:0000256" key="6">
    <source>
        <dbReference type="SAM" id="Phobius"/>
    </source>
</evidence>
<evidence type="ECO:0000313" key="7">
    <source>
        <dbReference type="EMBL" id="KIM68951.1"/>
    </source>
</evidence>
<protein>
    <recommendedName>
        <fullName evidence="9">Amino acid permease/ SLC12A domain-containing protein</fullName>
    </recommendedName>
</protein>
<dbReference type="GO" id="GO:0016020">
    <property type="term" value="C:membrane"/>
    <property type="evidence" value="ECO:0007669"/>
    <property type="project" value="UniProtKB-SubCell"/>
</dbReference>
<evidence type="ECO:0000256" key="3">
    <source>
        <dbReference type="ARBA" id="ARBA00022692"/>
    </source>
</evidence>
<dbReference type="PANTHER" id="PTHR45649">
    <property type="entry name" value="AMINO-ACID PERMEASE BAT1"/>
    <property type="match status" value="1"/>
</dbReference>
<dbReference type="STRING" id="1036808.A0A0C3EM03"/>
<dbReference type="HOGENOM" id="CLU_004495_4_1_1"/>
<comment type="subcellular location">
    <subcellularLocation>
        <location evidence="1">Membrane</location>
        <topology evidence="1">Multi-pass membrane protein</topology>
    </subcellularLocation>
</comment>
<feature type="transmembrane region" description="Helical" evidence="6">
    <location>
        <begin position="165"/>
        <end position="183"/>
    </location>
</feature>
<feature type="transmembrane region" description="Helical" evidence="6">
    <location>
        <begin position="189"/>
        <end position="209"/>
    </location>
</feature>
<reference evidence="7 8" key="1">
    <citation type="submission" date="2014-04" db="EMBL/GenBank/DDBJ databases">
        <authorList>
            <consortium name="DOE Joint Genome Institute"/>
            <person name="Kuo A."/>
            <person name="Kohler A."/>
            <person name="Nagy L.G."/>
            <person name="Floudas D."/>
            <person name="Copeland A."/>
            <person name="Barry K.W."/>
            <person name="Cichocki N."/>
            <person name="Veneault-Fourrey C."/>
            <person name="LaButti K."/>
            <person name="Lindquist E.A."/>
            <person name="Lipzen A."/>
            <person name="Lundell T."/>
            <person name="Morin E."/>
            <person name="Murat C."/>
            <person name="Sun H."/>
            <person name="Tunlid A."/>
            <person name="Henrissat B."/>
            <person name="Grigoriev I.V."/>
            <person name="Hibbett D.S."/>
            <person name="Martin F."/>
            <person name="Nordberg H.P."/>
            <person name="Cantor M.N."/>
            <person name="Hua S.X."/>
        </authorList>
    </citation>
    <scope>NUCLEOTIDE SEQUENCE [LARGE SCALE GENOMIC DNA]</scope>
    <source>
        <strain evidence="7 8">Foug A</strain>
    </source>
</reference>
<dbReference type="InterPro" id="IPR002293">
    <property type="entry name" value="AA/rel_permease1"/>
</dbReference>
<keyword evidence="2" id="KW-0813">Transport</keyword>
<dbReference type="PANTHER" id="PTHR45649:SF6">
    <property type="entry name" value="GABA-SPECIFIC PERMEASE"/>
    <property type="match status" value="1"/>
</dbReference>
<reference evidence="8" key="2">
    <citation type="submission" date="2015-01" db="EMBL/GenBank/DDBJ databases">
        <title>Evolutionary Origins and Diversification of the Mycorrhizal Mutualists.</title>
        <authorList>
            <consortium name="DOE Joint Genome Institute"/>
            <consortium name="Mycorrhizal Genomics Consortium"/>
            <person name="Kohler A."/>
            <person name="Kuo A."/>
            <person name="Nagy L.G."/>
            <person name="Floudas D."/>
            <person name="Copeland A."/>
            <person name="Barry K.W."/>
            <person name="Cichocki N."/>
            <person name="Veneault-Fourrey C."/>
            <person name="LaButti K."/>
            <person name="Lindquist E.A."/>
            <person name="Lipzen A."/>
            <person name="Lundell T."/>
            <person name="Morin E."/>
            <person name="Murat C."/>
            <person name="Riley R."/>
            <person name="Ohm R."/>
            <person name="Sun H."/>
            <person name="Tunlid A."/>
            <person name="Henrissat B."/>
            <person name="Grigoriev I.V."/>
            <person name="Hibbett D.S."/>
            <person name="Martin F."/>
        </authorList>
    </citation>
    <scope>NUCLEOTIDE SEQUENCE [LARGE SCALE GENOMIC DNA]</scope>
    <source>
        <strain evidence="8">Foug A</strain>
    </source>
</reference>
<gene>
    <name evidence="7" type="ORF">SCLCIDRAFT_20230</name>
</gene>
<dbReference type="Pfam" id="PF13520">
    <property type="entry name" value="AA_permease_2"/>
    <property type="match status" value="1"/>
</dbReference>
<keyword evidence="4 6" id="KW-1133">Transmembrane helix</keyword>
<dbReference type="EMBL" id="KN822008">
    <property type="protein sequence ID" value="KIM68951.1"/>
    <property type="molecule type" value="Genomic_DNA"/>
</dbReference>
<feature type="transmembrane region" description="Helical" evidence="6">
    <location>
        <begin position="114"/>
        <end position="134"/>
    </location>
</feature>
<name>A0A0C3EM03_9AGAM</name>
<proteinExistence type="predicted"/>
<dbReference type="OrthoDB" id="2640179at2759"/>
<evidence type="ECO:0000256" key="1">
    <source>
        <dbReference type="ARBA" id="ARBA00004141"/>
    </source>
</evidence>
<dbReference type="AlphaFoldDB" id="A0A0C3EM03"/>
<evidence type="ECO:0000256" key="2">
    <source>
        <dbReference type="ARBA" id="ARBA00022448"/>
    </source>
</evidence>
<evidence type="ECO:0000256" key="5">
    <source>
        <dbReference type="ARBA" id="ARBA00023136"/>
    </source>
</evidence>
<accession>A0A0C3EM03</accession>
<evidence type="ECO:0000313" key="8">
    <source>
        <dbReference type="Proteomes" id="UP000053989"/>
    </source>
</evidence>
<keyword evidence="5 6" id="KW-0472">Membrane</keyword>
<dbReference type="InParanoid" id="A0A0C3EM03"/>
<feature type="transmembrane region" description="Helical" evidence="6">
    <location>
        <begin position="278"/>
        <end position="298"/>
    </location>
</feature>
<evidence type="ECO:0008006" key="9">
    <source>
        <dbReference type="Google" id="ProtNLM"/>
    </source>
</evidence>